<dbReference type="GO" id="GO:0006412">
    <property type="term" value="P:translation"/>
    <property type="evidence" value="ECO:0007669"/>
    <property type="project" value="UniProtKB-UniRule"/>
</dbReference>
<comment type="similarity">
    <text evidence="1 5">Belongs to the universal ribosomal protein uL10 family.</text>
</comment>
<keyword evidence="5" id="KW-0694">RNA-binding</keyword>
<comment type="subunit">
    <text evidence="5">Part of the ribosomal stalk of the 50S ribosomal subunit. The N-terminus interacts with L11 and the large rRNA to form the base of the stalk. The C-terminus forms an elongated spine to which L12 dimers bind in a sequential fashion forming a multimeric L10(L12)X complex.</text>
</comment>
<evidence type="ECO:0000256" key="5">
    <source>
        <dbReference type="HAMAP-Rule" id="MF_00362"/>
    </source>
</evidence>
<protein>
    <recommendedName>
        <fullName evidence="4 5">Large ribosomal subunit protein uL10</fullName>
    </recommendedName>
</protein>
<keyword evidence="5" id="KW-0699">rRNA-binding</keyword>
<dbReference type="PANTHER" id="PTHR11560">
    <property type="entry name" value="39S RIBOSOMAL PROTEIN L10, MITOCHONDRIAL"/>
    <property type="match status" value="1"/>
</dbReference>
<keyword evidence="6" id="KW-0472">Membrane</keyword>
<dbReference type="InterPro" id="IPR022973">
    <property type="entry name" value="Ribosomal_uL10_bac"/>
</dbReference>
<sequence length="174" mass="19997">MPSALKIKKVSEIKDILKDIKALYLIDFSKLNVPEITELRRKVKSKKGILKVVNNRLAKIALKETGVEIPDDFLREQNALLLAYDDPVEPLKEAYEFIKEIKKGEIKEGIIIGKGIYKREEVINIAKLPPLKELRGKLIQTINMPIFGITMNLKGFLFKFLIILKNIEEKKKNL</sequence>
<dbReference type="AlphaFoldDB" id="A0A7V4E1M8"/>
<dbReference type="Gene3D" id="6.10.250.290">
    <property type="match status" value="1"/>
</dbReference>
<proteinExistence type="inferred from homology"/>
<dbReference type="GO" id="GO:0070180">
    <property type="term" value="F:large ribosomal subunit rRNA binding"/>
    <property type="evidence" value="ECO:0007669"/>
    <property type="project" value="UniProtKB-UniRule"/>
</dbReference>
<comment type="function">
    <text evidence="5">Forms part of the ribosomal stalk, playing a central role in the interaction of the ribosome with GTP-bound translation factors.</text>
</comment>
<evidence type="ECO:0000256" key="2">
    <source>
        <dbReference type="ARBA" id="ARBA00022980"/>
    </source>
</evidence>
<evidence type="ECO:0000256" key="6">
    <source>
        <dbReference type="SAM" id="Phobius"/>
    </source>
</evidence>
<keyword evidence="3 5" id="KW-0687">Ribonucleoprotein</keyword>
<evidence type="ECO:0000256" key="3">
    <source>
        <dbReference type="ARBA" id="ARBA00023274"/>
    </source>
</evidence>
<organism evidence="7">
    <name type="scientific">candidate division WOR-3 bacterium</name>
    <dbReference type="NCBI Taxonomy" id="2052148"/>
    <lineage>
        <taxon>Bacteria</taxon>
        <taxon>Bacteria division WOR-3</taxon>
    </lineage>
</organism>
<dbReference type="NCBIfam" id="NF000955">
    <property type="entry name" value="PRK00099.1-1"/>
    <property type="match status" value="1"/>
</dbReference>
<dbReference type="Pfam" id="PF00466">
    <property type="entry name" value="Ribosomal_L10"/>
    <property type="match status" value="1"/>
</dbReference>
<dbReference type="HAMAP" id="MF_00362">
    <property type="entry name" value="Ribosomal_uL10"/>
    <property type="match status" value="1"/>
</dbReference>
<keyword evidence="6" id="KW-1133">Transmembrane helix</keyword>
<dbReference type="GO" id="GO:1990904">
    <property type="term" value="C:ribonucleoprotein complex"/>
    <property type="evidence" value="ECO:0007669"/>
    <property type="project" value="UniProtKB-KW"/>
</dbReference>
<evidence type="ECO:0000256" key="4">
    <source>
        <dbReference type="ARBA" id="ARBA00035202"/>
    </source>
</evidence>
<dbReference type="InterPro" id="IPR001790">
    <property type="entry name" value="Ribosomal_uL10"/>
</dbReference>
<comment type="caution">
    <text evidence="7">The sequence shown here is derived from an EMBL/GenBank/DDBJ whole genome shotgun (WGS) entry which is preliminary data.</text>
</comment>
<feature type="transmembrane region" description="Helical" evidence="6">
    <location>
        <begin position="144"/>
        <end position="164"/>
    </location>
</feature>
<gene>
    <name evidence="5" type="primary">rplJ</name>
    <name evidence="7" type="ORF">ENU72_02040</name>
</gene>
<evidence type="ECO:0000256" key="1">
    <source>
        <dbReference type="ARBA" id="ARBA00008889"/>
    </source>
</evidence>
<dbReference type="Gene3D" id="3.30.70.1730">
    <property type="match status" value="1"/>
</dbReference>
<dbReference type="InterPro" id="IPR043141">
    <property type="entry name" value="Ribosomal_uL10-like_sf"/>
</dbReference>
<dbReference type="SUPFAM" id="SSF160369">
    <property type="entry name" value="Ribosomal protein L10-like"/>
    <property type="match status" value="1"/>
</dbReference>
<dbReference type="InterPro" id="IPR047865">
    <property type="entry name" value="Ribosomal_uL10_bac_type"/>
</dbReference>
<keyword evidence="2 5" id="KW-0689">Ribosomal protein</keyword>
<dbReference type="EMBL" id="DTDP01000088">
    <property type="protein sequence ID" value="HGK53790.1"/>
    <property type="molecule type" value="Genomic_DNA"/>
</dbReference>
<keyword evidence="6" id="KW-0812">Transmembrane</keyword>
<evidence type="ECO:0000313" key="7">
    <source>
        <dbReference type="EMBL" id="HGK53790.1"/>
    </source>
</evidence>
<dbReference type="CDD" id="cd05797">
    <property type="entry name" value="Ribosomal_L10"/>
    <property type="match status" value="1"/>
</dbReference>
<reference evidence="7" key="1">
    <citation type="journal article" date="2020" name="mSystems">
        <title>Genome- and Community-Level Interaction Insights into Carbon Utilization and Element Cycling Functions of Hydrothermarchaeota in Hydrothermal Sediment.</title>
        <authorList>
            <person name="Zhou Z."/>
            <person name="Liu Y."/>
            <person name="Xu W."/>
            <person name="Pan J."/>
            <person name="Luo Z.H."/>
            <person name="Li M."/>
        </authorList>
    </citation>
    <scope>NUCLEOTIDE SEQUENCE [LARGE SCALE GENOMIC DNA]</scope>
    <source>
        <strain evidence="7">SpSt-695</strain>
    </source>
</reference>
<accession>A0A7V4E1M8</accession>
<name>A0A7V4E1M8_UNCW3</name>
<dbReference type="GO" id="GO:0005840">
    <property type="term" value="C:ribosome"/>
    <property type="evidence" value="ECO:0007669"/>
    <property type="project" value="UniProtKB-KW"/>
</dbReference>